<proteinExistence type="predicted"/>
<reference evidence="1 2" key="1">
    <citation type="journal article" date="2019" name="Sci. Rep.">
        <title>Orb-weaving spider Araneus ventricosus genome elucidates the spidroin gene catalogue.</title>
        <authorList>
            <person name="Kono N."/>
            <person name="Nakamura H."/>
            <person name="Ohtoshi R."/>
            <person name="Moran D.A.P."/>
            <person name="Shinohara A."/>
            <person name="Yoshida Y."/>
            <person name="Fujiwara M."/>
            <person name="Mori M."/>
            <person name="Tomita M."/>
            <person name="Arakawa K."/>
        </authorList>
    </citation>
    <scope>NUCLEOTIDE SEQUENCE [LARGE SCALE GENOMIC DNA]</scope>
</reference>
<keyword evidence="2" id="KW-1185">Reference proteome</keyword>
<evidence type="ECO:0000313" key="1">
    <source>
        <dbReference type="EMBL" id="GBM89391.1"/>
    </source>
</evidence>
<dbReference type="EMBL" id="BGPR01003535">
    <property type="protein sequence ID" value="GBM89391.1"/>
    <property type="molecule type" value="Genomic_DNA"/>
</dbReference>
<protein>
    <submittedName>
        <fullName evidence="1">Uncharacterized protein</fullName>
    </submittedName>
</protein>
<comment type="caution">
    <text evidence="1">The sequence shown here is derived from an EMBL/GenBank/DDBJ whole genome shotgun (WGS) entry which is preliminary data.</text>
</comment>
<organism evidence="1 2">
    <name type="scientific">Araneus ventricosus</name>
    <name type="common">Orbweaver spider</name>
    <name type="synonym">Epeira ventricosa</name>
    <dbReference type="NCBI Taxonomy" id="182803"/>
    <lineage>
        <taxon>Eukaryota</taxon>
        <taxon>Metazoa</taxon>
        <taxon>Ecdysozoa</taxon>
        <taxon>Arthropoda</taxon>
        <taxon>Chelicerata</taxon>
        <taxon>Arachnida</taxon>
        <taxon>Araneae</taxon>
        <taxon>Araneomorphae</taxon>
        <taxon>Entelegynae</taxon>
        <taxon>Araneoidea</taxon>
        <taxon>Araneidae</taxon>
        <taxon>Araneus</taxon>
    </lineage>
</organism>
<gene>
    <name evidence="1" type="ORF">AVEN_200455_1</name>
</gene>
<name>A0A4Y2JGH4_ARAVE</name>
<accession>A0A4Y2JGH4</accession>
<dbReference type="AlphaFoldDB" id="A0A4Y2JGH4"/>
<evidence type="ECO:0000313" key="2">
    <source>
        <dbReference type="Proteomes" id="UP000499080"/>
    </source>
</evidence>
<sequence>MWTGSLMLGIVFIFFKISFRSFIKSERSLGSGGEVLSFGFEIRFHQISAEFSSLVHIESALESQTSSTWRIGEVWTDDQVPSWSSEIKQVIEVQNDEIRPKLAFA</sequence>
<dbReference type="Proteomes" id="UP000499080">
    <property type="component" value="Unassembled WGS sequence"/>
</dbReference>